<dbReference type="InterPro" id="IPR004843">
    <property type="entry name" value="Calcineurin-like_PHP"/>
</dbReference>
<name>A0A5R9FAY4_9BACL</name>
<dbReference type="EMBL" id="SWLG01000001">
    <property type="protein sequence ID" value="TLS38818.1"/>
    <property type="molecule type" value="Genomic_DNA"/>
</dbReference>
<evidence type="ECO:0000259" key="4">
    <source>
        <dbReference type="Pfam" id="PF02872"/>
    </source>
</evidence>
<dbReference type="InterPro" id="IPR036907">
    <property type="entry name" value="5'-Nucleotdase_C_sf"/>
</dbReference>
<evidence type="ECO:0000256" key="1">
    <source>
        <dbReference type="ARBA" id="ARBA00022729"/>
    </source>
</evidence>
<dbReference type="InterPro" id="IPR029052">
    <property type="entry name" value="Metallo-depent_PP-like"/>
</dbReference>
<dbReference type="PANTHER" id="PTHR11575">
    <property type="entry name" value="5'-NUCLEOTIDASE-RELATED"/>
    <property type="match status" value="1"/>
</dbReference>
<comment type="similarity">
    <text evidence="2">Belongs to the 5'-nucleotidase family.</text>
</comment>
<dbReference type="GO" id="GO:0008768">
    <property type="term" value="F:UDP-sugar diphosphatase activity"/>
    <property type="evidence" value="ECO:0007669"/>
    <property type="project" value="TreeGrafter"/>
</dbReference>
<dbReference type="InterPro" id="IPR008334">
    <property type="entry name" value="5'-Nucleotdase_C"/>
</dbReference>
<dbReference type="PRINTS" id="PR01607">
    <property type="entry name" value="APYRASEFAMLY"/>
</dbReference>
<keyword evidence="6" id="KW-1185">Reference proteome</keyword>
<accession>A0A5R9FAY4</accession>
<keyword evidence="2" id="KW-0378">Hydrolase</keyword>
<dbReference type="Gene3D" id="3.60.21.10">
    <property type="match status" value="1"/>
</dbReference>
<feature type="domain" description="Calcineurin-like phosphoesterase" evidence="3">
    <location>
        <begin position="8"/>
        <end position="206"/>
    </location>
</feature>
<dbReference type="AlphaFoldDB" id="A0A5R9FAY4"/>
<organism evidence="5 6">
    <name type="scientific">Exobacillus caeni</name>
    <dbReference type="NCBI Taxonomy" id="2574798"/>
    <lineage>
        <taxon>Bacteria</taxon>
        <taxon>Bacillati</taxon>
        <taxon>Bacillota</taxon>
        <taxon>Bacilli</taxon>
        <taxon>Bacillales</taxon>
        <taxon>Guptibacillaceae</taxon>
        <taxon>Exobacillus</taxon>
    </lineage>
</organism>
<reference evidence="5 6" key="1">
    <citation type="submission" date="2019-04" db="EMBL/GenBank/DDBJ databases">
        <title>Bacillus caeni sp. nov., a bacterium isolated from mangrove sediment.</title>
        <authorList>
            <person name="Huang H."/>
            <person name="Mo K."/>
            <person name="Hu Y."/>
        </authorList>
    </citation>
    <scope>NUCLEOTIDE SEQUENCE [LARGE SCALE GENOMIC DNA]</scope>
    <source>
        <strain evidence="5 6">HB172195</strain>
    </source>
</reference>
<evidence type="ECO:0000256" key="2">
    <source>
        <dbReference type="RuleBase" id="RU362119"/>
    </source>
</evidence>
<comment type="caution">
    <text evidence="5">The sequence shown here is derived from an EMBL/GenBank/DDBJ whole genome shotgun (WGS) entry which is preliminary data.</text>
</comment>
<dbReference type="InterPro" id="IPR006179">
    <property type="entry name" value="5_nucleotidase/apyrase"/>
</dbReference>
<dbReference type="SUPFAM" id="SSF56300">
    <property type="entry name" value="Metallo-dependent phosphatases"/>
    <property type="match status" value="1"/>
</dbReference>
<dbReference type="RefSeq" id="WP_138122047.1">
    <property type="nucleotide sequence ID" value="NZ_SWLG01000001.1"/>
</dbReference>
<dbReference type="Gene3D" id="3.90.780.10">
    <property type="entry name" value="5'-Nucleotidase, C-terminal domain"/>
    <property type="match status" value="1"/>
</dbReference>
<dbReference type="GO" id="GO:0009166">
    <property type="term" value="P:nucleotide catabolic process"/>
    <property type="evidence" value="ECO:0007669"/>
    <property type="project" value="InterPro"/>
</dbReference>
<evidence type="ECO:0000313" key="5">
    <source>
        <dbReference type="EMBL" id="TLS38818.1"/>
    </source>
</evidence>
<keyword evidence="2" id="KW-0547">Nucleotide-binding</keyword>
<dbReference type="Pfam" id="PF00149">
    <property type="entry name" value="Metallophos"/>
    <property type="match status" value="1"/>
</dbReference>
<dbReference type="OrthoDB" id="9793179at2"/>
<dbReference type="Pfam" id="PF02872">
    <property type="entry name" value="5_nucleotid_C"/>
    <property type="match status" value="1"/>
</dbReference>
<sequence length="472" mass="53197">MSIKTLHVYSTNDLHSHFSSWPKVASFLKNERKFHELQGDSVLLFDIGDHADRVHPMTEGTGGKGNVVLLNELNYDDVTIGNNEGITFSKEELDQMYQDATFSVLVSNLYDESGKRPDWVKPYRIHEMKNGLSVGVIGITVPYHLFYQLLGWKIVDPLSILQDIVNEVKEKADIVILLSHMGLFNDEEIADQVEGIDLILGAHTHHLIHQGKNVKGTLIAQSGKDCQYVGQVKIAYDSTSGEVVEKEAYSVSVERMKPDSRTVQLINELETNAASNLGEVITELKETMKISWDQPSPFSKELASALKEWCNAEIGMVNAGLLLEDLQAGEVTRLDLHRVCPHPINPCMVKLKGREIKEIAAQAVTSKMVNLEFKGLGFRGKVMGVMVYDGLEVETRVLDDGLIHVKAITRNGEPLEMDREYTVATVDMFTFGQFYPEIKHAQKDYYLPEMLRDVLAWHLRQESLLNRDTNNK</sequence>
<dbReference type="PIRSF" id="PIRSF036361">
    <property type="entry name" value="YunD"/>
    <property type="match status" value="1"/>
</dbReference>
<feature type="domain" description="5'-Nucleotidase C-terminal" evidence="4">
    <location>
        <begin position="292"/>
        <end position="427"/>
    </location>
</feature>
<dbReference type="SUPFAM" id="SSF55816">
    <property type="entry name" value="5'-nucleotidase (syn. UDP-sugar hydrolase), C-terminal domain"/>
    <property type="match status" value="1"/>
</dbReference>
<protein>
    <submittedName>
        <fullName evidence="5">Bifunctional metallophosphatase/5'-nucleotidase</fullName>
    </submittedName>
</protein>
<dbReference type="PANTHER" id="PTHR11575:SF23">
    <property type="entry name" value="5-NUCLEOTIDASE FAMILY PROTEIN"/>
    <property type="match status" value="1"/>
</dbReference>
<dbReference type="InterPro" id="IPR011240">
    <property type="entry name" value="Pesterase_YunD"/>
</dbReference>
<evidence type="ECO:0000259" key="3">
    <source>
        <dbReference type="Pfam" id="PF00149"/>
    </source>
</evidence>
<dbReference type="Proteomes" id="UP000308230">
    <property type="component" value="Unassembled WGS sequence"/>
</dbReference>
<evidence type="ECO:0000313" key="6">
    <source>
        <dbReference type="Proteomes" id="UP000308230"/>
    </source>
</evidence>
<dbReference type="GO" id="GO:0030288">
    <property type="term" value="C:outer membrane-bounded periplasmic space"/>
    <property type="evidence" value="ECO:0007669"/>
    <property type="project" value="TreeGrafter"/>
</dbReference>
<dbReference type="GO" id="GO:0008253">
    <property type="term" value="F:5'-nucleotidase activity"/>
    <property type="evidence" value="ECO:0007669"/>
    <property type="project" value="TreeGrafter"/>
</dbReference>
<gene>
    <name evidence="5" type="ORF">FCL54_00435</name>
</gene>
<dbReference type="CDD" id="cd00845">
    <property type="entry name" value="MPP_UshA_N_like"/>
    <property type="match status" value="1"/>
</dbReference>
<keyword evidence="1" id="KW-0732">Signal</keyword>
<dbReference type="GO" id="GO:0000166">
    <property type="term" value="F:nucleotide binding"/>
    <property type="evidence" value="ECO:0007669"/>
    <property type="project" value="UniProtKB-KW"/>
</dbReference>
<proteinExistence type="inferred from homology"/>